<comment type="caution">
    <text evidence="1">The sequence shown here is derived from an EMBL/GenBank/DDBJ whole genome shotgun (WGS) entry which is preliminary data.</text>
</comment>
<dbReference type="Pfam" id="PF09981">
    <property type="entry name" value="DUF2218"/>
    <property type="match status" value="1"/>
</dbReference>
<protein>
    <submittedName>
        <fullName evidence="1">DUF2218 domain-containing protein</fullName>
    </submittedName>
</protein>
<dbReference type="EMBL" id="SJJY01000011">
    <property type="protein sequence ID" value="TCC17408.1"/>
    <property type="molecule type" value="Genomic_DNA"/>
</dbReference>
<evidence type="ECO:0000313" key="2">
    <source>
        <dbReference type="Proteomes" id="UP000292385"/>
    </source>
</evidence>
<dbReference type="Gene3D" id="3.30.310.50">
    <property type="entry name" value="Alpha-D-phosphohexomutase, C-terminal domain"/>
    <property type="match status" value="1"/>
</dbReference>
<name>A0ABY1ZU66_9ACTN</name>
<organism evidence="1 2">
    <name type="scientific">Kribbella speibonae</name>
    <dbReference type="NCBI Taxonomy" id="1572660"/>
    <lineage>
        <taxon>Bacteria</taxon>
        <taxon>Bacillati</taxon>
        <taxon>Actinomycetota</taxon>
        <taxon>Actinomycetes</taxon>
        <taxon>Propionibacteriales</taxon>
        <taxon>Kribbellaceae</taxon>
        <taxon>Kribbella</taxon>
    </lineage>
</organism>
<gene>
    <name evidence="1" type="ORF">E0H58_37200</name>
</gene>
<reference evidence="1 2" key="1">
    <citation type="submission" date="2019-02" db="EMBL/GenBank/DDBJ databases">
        <title>Kribbella capetownensis sp. nov. and Kribbella speibonae sp. nov., isolated from soil.</title>
        <authorList>
            <person name="Curtis S.M."/>
            <person name="Norton I."/>
            <person name="Everest G.J."/>
            <person name="Meyers P.R."/>
        </authorList>
    </citation>
    <scope>NUCLEOTIDE SEQUENCE [LARGE SCALE GENOMIC DNA]</scope>
    <source>
        <strain evidence="1 2">SK5</strain>
    </source>
</reference>
<dbReference type="Proteomes" id="UP000292385">
    <property type="component" value="Unassembled WGS sequence"/>
</dbReference>
<dbReference type="InterPro" id="IPR014543">
    <property type="entry name" value="UCP028291"/>
</dbReference>
<keyword evidence="2" id="KW-1185">Reference proteome</keyword>
<proteinExistence type="predicted"/>
<accession>A0ABY1ZU66</accession>
<sequence length="100" mass="10831">MVVPALEAHLGTPRAERYLAQLTSHLSHGPGGLTVLSTSAEELVVDLGTATWSVRAAPAELLLRVEADDADELEQQSARVAHRVEQIARRDGLQVVWQQA</sequence>
<evidence type="ECO:0000313" key="1">
    <source>
        <dbReference type="EMBL" id="TCC17408.1"/>
    </source>
</evidence>